<feature type="chain" id="PRO_5045774648" evidence="2">
    <location>
        <begin position="19"/>
        <end position="461"/>
    </location>
</feature>
<dbReference type="PANTHER" id="PTHR43649">
    <property type="entry name" value="ARABINOSE-BINDING PROTEIN-RELATED"/>
    <property type="match status" value="1"/>
</dbReference>
<feature type="region of interest" description="Disordered" evidence="1">
    <location>
        <begin position="24"/>
        <end position="50"/>
    </location>
</feature>
<dbReference type="PANTHER" id="PTHR43649:SF12">
    <property type="entry name" value="DIACETYLCHITOBIOSE BINDING PROTEIN DASA"/>
    <property type="match status" value="1"/>
</dbReference>
<proteinExistence type="predicted"/>
<dbReference type="InterPro" id="IPR006059">
    <property type="entry name" value="SBP"/>
</dbReference>
<dbReference type="PROSITE" id="PS51257">
    <property type="entry name" value="PROKAR_LIPOPROTEIN"/>
    <property type="match status" value="1"/>
</dbReference>
<keyword evidence="4" id="KW-1185">Reference proteome</keyword>
<feature type="signal peptide" evidence="2">
    <location>
        <begin position="1"/>
        <end position="18"/>
    </location>
</feature>
<evidence type="ECO:0000313" key="4">
    <source>
        <dbReference type="Proteomes" id="UP000665561"/>
    </source>
</evidence>
<comment type="caution">
    <text evidence="3">The sequence shown here is derived from an EMBL/GenBank/DDBJ whole genome shotgun (WGS) entry which is preliminary data.</text>
</comment>
<keyword evidence="2" id="KW-0732">Signal</keyword>
<accession>A0ABW9XSX3</accession>
<name>A0ABW9XSX3_9BACL</name>
<evidence type="ECO:0000256" key="2">
    <source>
        <dbReference type="SAM" id="SignalP"/>
    </source>
</evidence>
<dbReference type="Proteomes" id="UP000665561">
    <property type="component" value="Unassembled WGS sequence"/>
</dbReference>
<sequence length="461" mass="49786">MKRFGSLLLVGAVSVSLAACGNSGSDNASTNGSTNGSGNSPAANAGDSASAGNKPVTLNFFSNNADQTTGQGLVEKQLADAYMKENPTITIKFESVSPDQQYQDKLKIYNASNAMPDVMMMWSLPGLMNPLIKNDTLMEFTPDDVKDMGFQPAALKAFTSNGKIYGLPKNSDFLVLYYNKKIFQDNGLEPPKSEAELIDVSKKLNDKKIVPVAMDGRDGWPLFLWFQNEMQRSSGSFQTLTDAVYRKGTFKDLGGIQVAAKMQEIVKAGAFGEGFLNLDYGAAKNLFVQGKAAMFIMGEWEMGMGSDPNIPDDIRGNIGALPIPAGDKGANTDLMAWFGGGYSVNAKSPHAQEAKAFALWMMKQDNWAKSVWQSGVTFPAQEFNQYTTDQQSSLQKELADIFTNATTISGNVATDNLQSDDASKFTNGIQALTAFKYTPEAFVDLIDAAAEESNKANEAAK</sequence>
<dbReference type="RefSeq" id="WP_161744570.1">
    <property type="nucleotide sequence ID" value="NZ_JAAAMV010000015.1"/>
</dbReference>
<evidence type="ECO:0000256" key="1">
    <source>
        <dbReference type="SAM" id="MobiDB-lite"/>
    </source>
</evidence>
<evidence type="ECO:0000313" key="3">
    <source>
        <dbReference type="EMBL" id="NBD25763.1"/>
    </source>
</evidence>
<gene>
    <name evidence="3" type="ORF">GT019_17970</name>
</gene>
<dbReference type="SUPFAM" id="SSF53850">
    <property type="entry name" value="Periplasmic binding protein-like II"/>
    <property type="match status" value="1"/>
</dbReference>
<dbReference type="EMBL" id="JAAAMV010000015">
    <property type="protein sequence ID" value="NBD25763.1"/>
    <property type="molecule type" value="Genomic_DNA"/>
</dbReference>
<dbReference type="Pfam" id="PF01547">
    <property type="entry name" value="SBP_bac_1"/>
    <property type="match status" value="1"/>
</dbReference>
<protein>
    <submittedName>
        <fullName evidence="3">Extracellular solute-binding protein</fullName>
    </submittedName>
</protein>
<reference evidence="3 4" key="1">
    <citation type="submission" date="2020-01" db="EMBL/GenBank/DDBJ databases">
        <title>Paenibacillus soybeanensis sp. nov. isolated from the nodules of soybean (Glycine max(L.) Merr).</title>
        <authorList>
            <person name="Wang H."/>
        </authorList>
    </citation>
    <scope>NUCLEOTIDE SEQUENCE [LARGE SCALE GENOMIC DNA]</scope>
    <source>
        <strain evidence="3 4">T1</strain>
    </source>
</reference>
<dbReference type="InterPro" id="IPR050490">
    <property type="entry name" value="Bact_solute-bd_prot1"/>
</dbReference>
<organism evidence="3 4">
    <name type="scientific">Paenibacillus glycinis</name>
    <dbReference type="NCBI Taxonomy" id="2697035"/>
    <lineage>
        <taxon>Bacteria</taxon>
        <taxon>Bacillati</taxon>
        <taxon>Bacillota</taxon>
        <taxon>Bacilli</taxon>
        <taxon>Bacillales</taxon>
        <taxon>Paenibacillaceae</taxon>
        <taxon>Paenibacillus</taxon>
    </lineage>
</organism>
<dbReference type="Gene3D" id="3.40.190.10">
    <property type="entry name" value="Periplasmic binding protein-like II"/>
    <property type="match status" value="2"/>
</dbReference>